<gene>
    <name evidence="1" type="ORF">FWILDA_LOCUS12916</name>
</gene>
<evidence type="ECO:0000313" key="1">
    <source>
        <dbReference type="EMBL" id="CAI2187119.1"/>
    </source>
</evidence>
<organism evidence="1 2">
    <name type="scientific">Funneliformis geosporum</name>
    <dbReference type="NCBI Taxonomy" id="1117311"/>
    <lineage>
        <taxon>Eukaryota</taxon>
        <taxon>Fungi</taxon>
        <taxon>Fungi incertae sedis</taxon>
        <taxon>Mucoromycota</taxon>
        <taxon>Glomeromycotina</taxon>
        <taxon>Glomeromycetes</taxon>
        <taxon>Glomerales</taxon>
        <taxon>Glomeraceae</taxon>
        <taxon>Funneliformis</taxon>
    </lineage>
</organism>
<evidence type="ECO:0000313" key="2">
    <source>
        <dbReference type="Proteomes" id="UP001153678"/>
    </source>
</evidence>
<comment type="caution">
    <text evidence="1">The sequence shown here is derived from an EMBL/GenBank/DDBJ whole genome shotgun (WGS) entry which is preliminary data.</text>
</comment>
<accession>A0A9W4SZJ8</accession>
<protein>
    <submittedName>
        <fullName evidence="1">4168_t:CDS:1</fullName>
    </submittedName>
</protein>
<sequence length="67" mass="8217">MNRNQPLFIRNDGKYFITNEDAKKWDQEQYNPEETRLPTLMELEKEDRLANEKVIENLSPEKRQEYE</sequence>
<dbReference type="EMBL" id="CAMKVN010004463">
    <property type="protein sequence ID" value="CAI2187119.1"/>
    <property type="molecule type" value="Genomic_DNA"/>
</dbReference>
<name>A0A9W4SZJ8_9GLOM</name>
<keyword evidence="2" id="KW-1185">Reference proteome</keyword>
<proteinExistence type="predicted"/>
<feature type="non-terminal residue" evidence="1">
    <location>
        <position position="67"/>
    </location>
</feature>
<dbReference type="Proteomes" id="UP001153678">
    <property type="component" value="Unassembled WGS sequence"/>
</dbReference>
<reference evidence="1" key="1">
    <citation type="submission" date="2022-08" db="EMBL/GenBank/DDBJ databases">
        <authorList>
            <person name="Kallberg Y."/>
            <person name="Tangrot J."/>
            <person name="Rosling A."/>
        </authorList>
    </citation>
    <scope>NUCLEOTIDE SEQUENCE</scope>
    <source>
        <strain evidence="1">Wild A</strain>
    </source>
</reference>
<dbReference type="AlphaFoldDB" id="A0A9W4SZJ8"/>